<dbReference type="WBParaSite" id="Gr19_v10_g1437.t1">
    <property type="protein sequence ID" value="Gr19_v10_g1437.t1"/>
    <property type="gene ID" value="Gr19_v10_g1437"/>
</dbReference>
<sequence length="91" mass="10119">MTSKRVNQSGGPAAKKWDFRTIGTIFRKKSDGGDNGAKGRKTGSDSGSNSRTLDLFIATLPLLLVFFELGEVSQLFIIFYKQFHRLMRSSS</sequence>
<organism evidence="3 4">
    <name type="scientific">Globodera rostochiensis</name>
    <name type="common">Golden nematode worm</name>
    <name type="synonym">Heterodera rostochiensis</name>
    <dbReference type="NCBI Taxonomy" id="31243"/>
    <lineage>
        <taxon>Eukaryota</taxon>
        <taxon>Metazoa</taxon>
        <taxon>Ecdysozoa</taxon>
        <taxon>Nematoda</taxon>
        <taxon>Chromadorea</taxon>
        <taxon>Rhabditida</taxon>
        <taxon>Tylenchina</taxon>
        <taxon>Tylenchomorpha</taxon>
        <taxon>Tylenchoidea</taxon>
        <taxon>Heteroderidae</taxon>
        <taxon>Heteroderinae</taxon>
        <taxon>Globodera</taxon>
    </lineage>
</organism>
<keyword evidence="3" id="KW-1185">Reference proteome</keyword>
<accession>A0A914H5I9</accession>
<keyword evidence="2" id="KW-1133">Transmembrane helix</keyword>
<evidence type="ECO:0000313" key="4">
    <source>
        <dbReference type="WBParaSite" id="Gr19_v10_g1437.t1"/>
    </source>
</evidence>
<dbReference type="AlphaFoldDB" id="A0A914H5I9"/>
<feature type="region of interest" description="Disordered" evidence="1">
    <location>
        <begin position="26"/>
        <end position="50"/>
    </location>
</feature>
<evidence type="ECO:0000313" key="3">
    <source>
        <dbReference type="Proteomes" id="UP000887572"/>
    </source>
</evidence>
<evidence type="ECO:0000256" key="2">
    <source>
        <dbReference type="SAM" id="Phobius"/>
    </source>
</evidence>
<keyword evidence="2" id="KW-0472">Membrane</keyword>
<evidence type="ECO:0000256" key="1">
    <source>
        <dbReference type="SAM" id="MobiDB-lite"/>
    </source>
</evidence>
<name>A0A914H5I9_GLORO</name>
<feature type="transmembrane region" description="Helical" evidence="2">
    <location>
        <begin position="55"/>
        <end position="80"/>
    </location>
</feature>
<reference evidence="4" key="1">
    <citation type="submission" date="2022-11" db="UniProtKB">
        <authorList>
            <consortium name="WormBaseParasite"/>
        </authorList>
    </citation>
    <scope>IDENTIFICATION</scope>
</reference>
<protein>
    <submittedName>
        <fullName evidence="4">Uncharacterized protein</fullName>
    </submittedName>
</protein>
<dbReference type="Proteomes" id="UP000887572">
    <property type="component" value="Unplaced"/>
</dbReference>
<proteinExistence type="predicted"/>
<keyword evidence="2" id="KW-0812">Transmembrane</keyword>